<dbReference type="Gene3D" id="3.20.20.70">
    <property type="entry name" value="Aldolase class I"/>
    <property type="match status" value="1"/>
</dbReference>
<dbReference type="SFLD" id="SFLDS00029">
    <property type="entry name" value="Radical_SAM"/>
    <property type="match status" value="1"/>
</dbReference>
<evidence type="ECO:0000256" key="1">
    <source>
        <dbReference type="ARBA" id="ARBA00001966"/>
    </source>
</evidence>
<dbReference type="PROSITE" id="PS01305">
    <property type="entry name" value="MOAA_NIFB_PQQE"/>
    <property type="match status" value="1"/>
</dbReference>
<dbReference type="Proteomes" id="UP000824633">
    <property type="component" value="Chromosome"/>
</dbReference>
<sequence>MISINSLIKEKETGDIYRLGATFSTDKSNYVYDTGTGKVVQLDEESSPFITGLFDENTSASQLRNIADENKNIDNVIDFLKEENLLCNPEIKHFIPLENKIKEENLQMEQLIIELTGKCNLRCKYCIYNDYNDGTRNFNTKSIEFETAKKAIDYIYLHRSNKRLAITFYGGEPLVKFDVMKQCIEYSLEHLKDCNLSFSFTTNLTLVTKEIADYLARIPNLSIVVSLDGPEEVQNTARVYADGKPTFKDAFRGLKLLSEAINKYKKTTITVNAVLLPPYTVERLEKINSFFGSLDFLSDDTEVRVTYPAQGTVPESYFDELKNKGYDDHQIADGWFDWAIKKTRESVSNENKHNIYSHVLEASLTQIHNRILRDKPIDLYYYNGCCLPGQRRLYVCTDGSYKVCERIGDSPVIGHVDTGLNEEAVKKYYLNKYEEESIQDCSKCWAVQLCDICYADCYEESGIDIEKKRNICKNLRNRYLSWLVYYHKVLEDYPERIDQISKIEAN</sequence>
<dbReference type="SUPFAM" id="SSF102114">
    <property type="entry name" value="Radical SAM enzymes"/>
    <property type="match status" value="1"/>
</dbReference>
<dbReference type="RefSeq" id="WP_224036396.1">
    <property type="nucleotide sequence ID" value="NZ_AP024849.1"/>
</dbReference>
<feature type="domain" description="Radical SAM core" evidence="8">
    <location>
        <begin position="113"/>
        <end position="287"/>
    </location>
</feature>
<evidence type="ECO:0000256" key="7">
    <source>
        <dbReference type="ARBA" id="ARBA00023601"/>
    </source>
</evidence>
<dbReference type="EMBL" id="AP024849">
    <property type="protein sequence ID" value="BCZ44738.1"/>
    <property type="molecule type" value="Genomic_DNA"/>
</dbReference>
<reference evidence="10" key="1">
    <citation type="submission" date="2021-07" db="EMBL/GenBank/DDBJ databases">
        <title>Complete genome sequencing of a Clostridium isolate.</title>
        <authorList>
            <person name="Ueki A."/>
            <person name="Tonouchi A."/>
        </authorList>
    </citation>
    <scope>NUCLEOTIDE SEQUENCE [LARGE SCALE GENOMIC DNA]</scope>
    <source>
        <strain evidence="10">C5S11</strain>
    </source>
</reference>
<organism evidence="9 10">
    <name type="scientific">Clostridium gelidum</name>
    <dbReference type="NCBI Taxonomy" id="704125"/>
    <lineage>
        <taxon>Bacteria</taxon>
        <taxon>Bacillati</taxon>
        <taxon>Bacillota</taxon>
        <taxon>Clostridia</taxon>
        <taxon>Eubacteriales</taxon>
        <taxon>Clostridiaceae</taxon>
        <taxon>Clostridium</taxon>
    </lineage>
</organism>
<dbReference type="InterPro" id="IPR007197">
    <property type="entry name" value="rSAM"/>
</dbReference>
<evidence type="ECO:0000256" key="4">
    <source>
        <dbReference type="ARBA" id="ARBA00022723"/>
    </source>
</evidence>
<keyword evidence="10" id="KW-1185">Reference proteome</keyword>
<evidence type="ECO:0000256" key="5">
    <source>
        <dbReference type="ARBA" id="ARBA00023004"/>
    </source>
</evidence>
<dbReference type="Pfam" id="PF04055">
    <property type="entry name" value="Radical_SAM"/>
    <property type="match status" value="1"/>
</dbReference>
<keyword evidence="2" id="KW-0004">4Fe-4S</keyword>
<evidence type="ECO:0000313" key="10">
    <source>
        <dbReference type="Proteomes" id="UP000824633"/>
    </source>
</evidence>
<evidence type="ECO:0000256" key="6">
    <source>
        <dbReference type="ARBA" id="ARBA00023014"/>
    </source>
</evidence>
<evidence type="ECO:0000256" key="3">
    <source>
        <dbReference type="ARBA" id="ARBA00022691"/>
    </source>
</evidence>
<dbReference type="SFLD" id="SFLDG01384">
    <property type="entry name" value="thioether_bond_formation_requi"/>
    <property type="match status" value="1"/>
</dbReference>
<dbReference type="CDD" id="cd01335">
    <property type="entry name" value="Radical_SAM"/>
    <property type="match status" value="1"/>
</dbReference>
<comment type="cofactor">
    <cofactor evidence="1">
        <name>[4Fe-4S] cluster</name>
        <dbReference type="ChEBI" id="CHEBI:49883"/>
    </cofactor>
</comment>
<dbReference type="PANTHER" id="PTHR43273">
    <property type="entry name" value="ANAEROBIC SULFATASE-MATURATING ENZYME HOMOLOG ASLB-RELATED"/>
    <property type="match status" value="1"/>
</dbReference>
<name>A0ABM7SZ19_9CLOT</name>
<protein>
    <submittedName>
        <fullName evidence="9">Radical SAM protein</fullName>
    </submittedName>
</protein>
<accession>A0ABM7SZ19</accession>
<dbReference type="SFLD" id="SFLDG01386">
    <property type="entry name" value="main_SPASM_domain-containing"/>
    <property type="match status" value="1"/>
</dbReference>
<dbReference type="InterPro" id="IPR000385">
    <property type="entry name" value="MoaA_NifB_PqqE_Fe-S-bd_CS"/>
</dbReference>
<keyword evidence="4" id="KW-0479">Metal-binding</keyword>
<evidence type="ECO:0000259" key="8">
    <source>
        <dbReference type="Pfam" id="PF04055"/>
    </source>
</evidence>
<keyword evidence="5" id="KW-0408">Iron</keyword>
<dbReference type="InterPro" id="IPR058240">
    <property type="entry name" value="rSAM_sf"/>
</dbReference>
<dbReference type="PANTHER" id="PTHR43273:SF3">
    <property type="entry name" value="ANAEROBIC SULFATASE-MATURATING ENZYME HOMOLOG ASLB-RELATED"/>
    <property type="match status" value="1"/>
</dbReference>
<dbReference type="InterPro" id="IPR013785">
    <property type="entry name" value="Aldolase_TIM"/>
</dbReference>
<dbReference type="InterPro" id="IPR023867">
    <property type="entry name" value="Sulphatase_maturase_rSAM"/>
</dbReference>
<evidence type="ECO:0000256" key="2">
    <source>
        <dbReference type="ARBA" id="ARBA00022485"/>
    </source>
</evidence>
<dbReference type="SFLD" id="SFLDG01067">
    <property type="entry name" value="SPASM/twitch_domain_containing"/>
    <property type="match status" value="1"/>
</dbReference>
<evidence type="ECO:0000313" key="9">
    <source>
        <dbReference type="EMBL" id="BCZ44738.1"/>
    </source>
</evidence>
<proteinExistence type="inferred from homology"/>
<gene>
    <name evidence="9" type="ORF">psyc5s11_08050</name>
</gene>
<comment type="similarity">
    <text evidence="7">Belongs to the radical SAM superfamily. Anaerobic sulfatase-maturating enzyme family.</text>
</comment>
<keyword evidence="6" id="KW-0411">Iron-sulfur</keyword>
<keyword evidence="3" id="KW-0949">S-adenosyl-L-methionine</keyword>